<dbReference type="STRING" id="1802128.A3H64_01290"/>
<keyword evidence="8" id="KW-0808">Transferase</keyword>
<dbReference type="GO" id="GO:0009252">
    <property type="term" value="P:peptidoglycan biosynthetic process"/>
    <property type="evidence" value="ECO:0007669"/>
    <property type="project" value="UniProtKB-KW"/>
</dbReference>
<evidence type="ECO:0000256" key="8">
    <source>
        <dbReference type="ARBA" id="ARBA00022679"/>
    </source>
</evidence>
<evidence type="ECO:0000256" key="3">
    <source>
        <dbReference type="ARBA" id="ARBA00007739"/>
    </source>
</evidence>
<dbReference type="SUPFAM" id="SSF53955">
    <property type="entry name" value="Lysozyme-like"/>
    <property type="match status" value="1"/>
</dbReference>
<dbReference type="InterPro" id="IPR013783">
    <property type="entry name" value="Ig-like_fold"/>
</dbReference>
<keyword evidence="12 17" id="KW-0472">Membrane</keyword>
<dbReference type="Gene3D" id="1.10.3810.10">
    <property type="entry name" value="Biosynthetic peptidoglycan transglycosylase-like"/>
    <property type="match status" value="1"/>
</dbReference>
<dbReference type="GO" id="GO:0030288">
    <property type="term" value="C:outer membrane-bounded periplasmic space"/>
    <property type="evidence" value="ECO:0007669"/>
    <property type="project" value="TreeGrafter"/>
</dbReference>
<evidence type="ECO:0000256" key="2">
    <source>
        <dbReference type="ARBA" id="ARBA00007090"/>
    </source>
</evidence>
<protein>
    <submittedName>
        <fullName evidence="20">Uncharacterized protein</fullName>
    </submittedName>
</protein>
<evidence type="ECO:0000256" key="15">
    <source>
        <dbReference type="ARBA" id="ARBA00034000"/>
    </source>
</evidence>
<evidence type="ECO:0000259" key="18">
    <source>
        <dbReference type="Pfam" id="PF00905"/>
    </source>
</evidence>
<keyword evidence="6" id="KW-0645">Protease</keyword>
<comment type="catalytic activity">
    <reaction evidence="15">
        <text>Preferential cleavage: (Ac)2-L-Lys-D-Ala-|-D-Ala. Also transpeptidation of peptidyl-alanyl moieties that are N-acyl substituents of D-alanine.</text>
        <dbReference type="EC" id="3.4.16.4"/>
    </reaction>
</comment>
<sequence length="838" mass="92869">MVAKIAYIMYILTMNVKGKQSRLRRGIKILFMLGLLVSFAVVAFASIVILTTPIPDTDEFNSREIVESTKIYDRSGEILLYELYNEEKRTIVSFEEIPRNVKNATVAIEDTHFYSHPGISVFSIARAFITDLTRGQVLVQGGSTITQQLVKNTLLTSEKTLTRKIKEAVLALKIEQKYSKDEILDMYINEIPYGSNAYGIEASAQTFFGTHARDLTLAQAAYLAALPQAPSYYSPYGNHKDELVARKNIVLKRMGELGFISTQEASAASHEEVIFLPPSAQGIRAPHFVMYVVDILSQRFGEEFLRKNGLSVRTTLDVNMQTNAEEVITSYAEKIKKDFNAGNTGLVALDPKTGEIRAMVGSRDYFNREEEGNFNVTLAKRQPGSAFKPLVYAAAFEKGYTPETVVFDVPTEFAVTGAESYQPQNYDNIFRGPVTLRDALAQSINVPSVKVLYLTGLKEALDMARRVGVSTLFGPNQYGLTLVLGGGEVQLIELTSAYGVFANDGLQQEHVAILSVEKNNGEKVWEHKLKPTQVVEPLIARMVSDILSDNTARAPAFGSASALYFSDRPVAAKTGTTNDYRDAWILGYTPNLVAGVWAGNNDNTPMEKRVAGFIVAPIWHDFMERSLKTIPIEPFKTPEYKKSTKPVLAGEWRGSRTYVIDSASGNLATDATPPEFRETKIVTEIHSILHWVDKNDPTGPIPTNPTSDGQYNNWETAVRAWAQSAGVLNNENITIPTQTDTVHTEENKPRVEILKPTVNDLFSIDDALIITTSITSAYPLSQVDYFLNGDYVGANKTLFKTFSFSIPLQTPTNSNITVKAYDKMGNMGETQISINITE</sequence>
<dbReference type="GO" id="GO:0005886">
    <property type="term" value="C:plasma membrane"/>
    <property type="evidence" value="ECO:0007669"/>
    <property type="project" value="UniProtKB-SubCell"/>
</dbReference>
<dbReference type="EMBL" id="MHNY01000044">
    <property type="protein sequence ID" value="OGZ54459.1"/>
    <property type="molecule type" value="Genomic_DNA"/>
</dbReference>
<evidence type="ECO:0000256" key="7">
    <source>
        <dbReference type="ARBA" id="ARBA00022676"/>
    </source>
</evidence>
<keyword evidence="4" id="KW-1003">Cell membrane</keyword>
<dbReference type="AlphaFoldDB" id="A0A1G2GWD6"/>
<evidence type="ECO:0000256" key="14">
    <source>
        <dbReference type="ARBA" id="ARBA00023316"/>
    </source>
</evidence>
<reference evidence="20 21" key="1">
    <citation type="journal article" date="2016" name="Nat. Commun.">
        <title>Thousands of microbial genomes shed light on interconnected biogeochemical processes in an aquifer system.</title>
        <authorList>
            <person name="Anantharaman K."/>
            <person name="Brown C.T."/>
            <person name="Hug L.A."/>
            <person name="Sharon I."/>
            <person name="Castelle C.J."/>
            <person name="Probst A.J."/>
            <person name="Thomas B.C."/>
            <person name="Singh A."/>
            <person name="Wilkins M.J."/>
            <person name="Karaoz U."/>
            <person name="Brodie E.L."/>
            <person name="Williams K.H."/>
            <person name="Hubbard S.S."/>
            <person name="Banfield J.F."/>
        </authorList>
    </citation>
    <scope>NUCLEOTIDE SEQUENCE [LARGE SCALE GENOMIC DNA]</scope>
</reference>
<proteinExistence type="inferred from homology"/>
<evidence type="ECO:0000256" key="5">
    <source>
        <dbReference type="ARBA" id="ARBA00022645"/>
    </source>
</evidence>
<organism evidence="20 21">
    <name type="scientific">Candidatus Ryanbacteria bacterium RIFCSPLOWO2_02_FULL_45_11c</name>
    <dbReference type="NCBI Taxonomy" id="1802128"/>
    <lineage>
        <taxon>Bacteria</taxon>
        <taxon>Candidatus Ryaniibacteriota</taxon>
    </lineage>
</organism>
<comment type="subcellular location">
    <subcellularLocation>
        <location evidence="1">Cell membrane</location>
    </subcellularLocation>
</comment>
<dbReference type="GO" id="GO:0071555">
    <property type="term" value="P:cell wall organization"/>
    <property type="evidence" value="ECO:0007669"/>
    <property type="project" value="UniProtKB-KW"/>
</dbReference>
<dbReference type="Pfam" id="PF00905">
    <property type="entry name" value="Transpeptidase"/>
    <property type="match status" value="1"/>
</dbReference>
<dbReference type="InterPro" id="IPR001460">
    <property type="entry name" value="PCN-bd_Tpept"/>
</dbReference>
<keyword evidence="17" id="KW-0812">Transmembrane</keyword>
<dbReference type="Gene3D" id="2.60.40.10">
    <property type="entry name" value="Immunoglobulins"/>
    <property type="match status" value="1"/>
</dbReference>
<evidence type="ECO:0000256" key="17">
    <source>
        <dbReference type="SAM" id="Phobius"/>
    </source>
</evidence>
<dbReference type="GO" id="GO:0009002">
    <property type="term" value="F:serine-type D-Ala-D-Ala carboxypeptidase activity"/>
    <property type="evidence" value="ECO:0007669"/>
    <property type="project" value="UniProtKB-EC"/>
</dbReference>
<dbReference type="GO" id="GO:0008955">
    <property type="term" value="F:peptidoglycan glycosyltransferase activity"/>
    <property type="evidence" value="ECO:0007669"/>
    <property type="project" value="UniProtKB-EC"/>
</dbReference>
<feature type="domain" description="Penicillin-binding protein transpeptidase" evidence="18">
    <location>
        <begin position="346"/>
        <end position="621"/>
    </location>
</feature>
<dbReference type="Pfam" id="PF00912">
    <property type="entry name" value="Transgly"/>
    <property type="match status" value="1"/>
</dbReference>
<feature type="transmembrane region" description="Helical" evidence="17">
    <location>
        <begin position="29"/>
        <end position="50"/>
    </location>
</feature>
<dbReference type="InterPro" id="IPR050396">
    <property type="entry name" value="Glycosyltr_51/Transpeptidase"/>
</dbReference>
<feature type="domain" description="Glycosyl transferase family 51" evidence="19">
    <location>
        <begin position="81"/>
        <end position="254"/>
    </location>
</feature>
<dbReference type="Gene3D" id="3.40.710.10">
    <property type="entry name" value="DD-peptidase/beta-lactamase superfamily"/>
    <property type="match status" value="1"/>
</dbReference>
<keyword evidence="10" id="KW-0133">Cell shape</keyword>
<evidence type="ECO:0000256" key="13">
    <source>
        <dbReference type="ARBA" id="ARBA00023268"/>
    </source>
</evidence>
<dbReference type="InterPro" id="IPR036950">
    <property type="entry name" value="PBP_transglycosylase"/>
</dbReference>
<keyword evidence="9" id="KW-0378">Hydrolase</keyword>
<keyword evidence="17" id="KW-1133">Transmembrane helix</keyword>
<evidence type="ECO:0000259" key="19">
    <source>
        <dbReference type="Pfam" id="PF00912"/>
    </source>
</evidence>
<name>A0A1G2GWD6_9BACT</name>
<dbReference type="GO" id="GO:0008360">
    <property type="term" value="P:regulation of cell shape"/>
    <property type="evidence" value="ECO:0007669"/>
    <property type="project" value="UniProtKB-KW"/>
</dbReference>
<gene>
    <name evidence="20" type="ORF">A3H64_01290</name>
</gene>
<keyword evidence="5" id="KW-0121">Carboxypeptidase</keyword>
<evidence type="ECO:0000256" key="9">
    <source>
        <dbReference type="ARBA" id="ARBA00022801"/>
    </source>
</evidence>
<dbReference type="FunFam" id="1.10.3810.10:FF:000001">
    <property type="entry name" value="Penicillin-binding protein 1A"/>
    <property type="match status" value="1"/>
</dbReference>
<evidence type="ECO:0000256" key="6">
    <source>
        <dbReference type="ARBA" id="ARBA00022670"/>
    </source>
</evidence>
<accession>A0A1G2GWD6</accession>
<dbReference type="Proteomes" id="UP000178186">
    <property type="component" value="Unassembled WGS sequence"/>
</dbReference>
<dbReference type="InterPro" id="IPR001264">
    <property type="entry name" value="Glyco_trans_51"/>
</dbReference>
<comment type="similarity">
    <text evidence="3">In the N-terminal section; belongs to the glycosyltransferase 51 family.</text>
</comment>
<dbReference type="InterPro" id="IPR023346">
    <property type="entry name" value="Lysozyme-like_dom_sf"/>
</dbReference>
<keyword evidence="14" id="KW-0961">Cell wall biogenesis/degradation</keyword>
<dbReference type="PANTHER" id="PTHR32282">
    <property type="entry name" value="BINDING PROTEIN TRANSPEPTIDASE, PUTATIVE-RELATED"/>
    <property type="match status" value="1"/>
</dbReference>
<evidence type="ECO:0000256" key="11">
    <source>
        <dbReference type="ARBA" id="ARBA00022984"/>
    </source>
</evidence>
<evidence type="ECO:0000313" key="20">
    <source>
        <dbReference type="EMBL" id="OGZ54459.1"/>
    </source>
</evidence>
<evidence type="ECO:0000256" key="16">
    <source>
        <dbReference type="ARBA" id="ARBA00049902"/>
    </source>
</evidence>
<evidence type="ECO:0000256" key="4">
    <source>
        <dbReference type="ARBA" id="ARBA00022475"/>
    </source>
</evidence>
<dbReference type="NCBIfam" id="TIGR02074">
    <property type="entry name" value="PBP_1a_fam"/>
    <property type="match status" value="1"/>
</dbReference>
<evidence type="ECO:0000256" key="10">
    <source>
        <dbReference type="ARBA" id="ARBA00022960"/>
    </source>
</evidence>
<dbReference type="SUPFAM" id="SSF56601">
    <property type="entry name" value="beta-lactamase/transpeptidase-like"/>
    <property type="match status" value="1"/>
</dbReference>
<comment type="similarity">
    <text evidence="2">In the C-terminal section; belongs to the transpeptidase family.</text>
</comment>
<evidence type="ECO:0000313" key="21">
    <source>
        <dbReference type="Proteomes" id="UP000178186"/>
    </source>
</evidence>
<keyword evidence="11" id="KW-0573">Peptidoglycan synthesis</keyword>
<keyword evidence="7" id="KW-0328">Glycosyltransferase</keyword>
<dbReference type="GO" id="GO:0006508">
    <property type="term" value="P:proteolysis"/>
    <property type="evidence" value="ECO:0007669"/>
    <property type="project" value="UniProtKB-KW"/>
</dbReference>
<comment type="caution">
    <text evidence="20">The sequence shown here is derived from an EMBL/GenBank/DDBJ whole genome shotgun (WGS) entry which is preliminary data.</text>
</comment>
<comment type="catalytic activity">
    <reaction evidence="16">
        <text>[GlcNAc-(1-&gt;4)-Mur2Ac(oyl-L-Ala-gamma-D-Glu-L-Lys-D-Ala-D-Ala)](n)-di-trans,octa-cis-undecaprenyl diphosphate + beta-D-GlcNAc-(1-&gt;4)-Mur2Ac(oyl-L-Ala-gamma-D-Glu-L-Lys-D-Ala-D-Ala)-di-trans,octa-cis-undecaprenyl diphosphate = [GlcNAc-(1-&gt;4)-Mur2Ac(oyl-L-Ala-gamma-D-Glu-L-Lys-D-Ala-D-Ala)](n+1)-di-trans,octa-cis-undecaprenyl diphosphate + di-trans,octa-cis-undecaprenyl diphosphate + H(+)</text>
        <dbReference type="Rhea" id="RHEA:23708"/>
        <dbReference type="Rhea" id="RHEA-COMP:9602"/>
        <dbReference type="Rhea" id="RHEA-COMP:9603"/>
        <dbReference type="ChEBI" id="CHEBI:15378"/>
        <dbReference type="ChEBI" id="CHEBI:58405"/>
        <dbReference type="ChEBI" id="CHEBI:60033"/>
        <dbReference type="ChEBI" id="CHEBI:78435"/>
        <dbReference type="EC" id="2.4.99.28"/>
    </reaction>
</comment>
<keyword evidence="13" id="KW-0511">Multifunctional enzyme</keyword>
<evidence type="ECO:0000256" key="1">
    <source>
        <dbReference type="ARBA" id="ARBA00004236"/>
    </source>
</evidence>
<dbReference type="PANTHER" id="PTHR32282:SF11">
    <property type="entry name" value="PENICILLIN-BINDING PROTEIN 1B"/>
    <property type="match status" value="1"/>
</dbReference>
<evidence type="ECO:0000256" key="12">
    <source>
        <dbReference type="ARBA" id="ARBA00023136"/>
    </source>
</evidence>
<dbReference type="InterPro" id="IPR012338">
    <property type="entry name" value="Beta-lactam/transpept-like"/>
</dbReference>
<dbReference type="GO" id="GO:0008658">
    <property type="term" value="F:penicillin binding"/>
    <property type="evidence" value="ECO:0007669"/>
    <property type="project" value="InterPro"/>
</dbReference>